<sequence length="292" mass="33240">MYREDKPNLQLSFHAEIKQESLDPDCDISGAQCGLVDSEMTSVKLEDCSQSLGLSIVKYEEEEKNGVVIKDEEEEQNIEDLTNQDEIAGIYTSTAAIKHVDWSEDIIENARVCSAHFISGEASLDSSSPDYVPSVFVYTKPSQNPEAKLERYHRKRRRDDSPITAANLCVPSKTLIQECSMDHCPAEDDVPVKKREYDDLNQRHSQLKEDYLHLCQKFEALQAENVKLKEELQKTKEDKPNLQLSFHTEIKQESLDPDCDISGEGRKKYLKCRGRTNPISSSPSTRRSNKSH</sequence>
<gene>
    <name evidence="1" type="ORF">DPEC_G00135800</name>
</gene>
<reference evidence="1" key="1">
    <citation type="submission" date="2021-05" db="EMBL/GenBank/DDBJ databases">
        <authorList>
            <person name="Pan Q."/>
            <person name="Jouanno E."/>
            <person name="Zahm M."/>
            <person name="Klopp C."/>
            <person name="Cabau C."/>
            <person name="Louis A."/>
            <person name="Berthelot C."/>
            <person name="Parey E."/>
            <person name="Roest Crollius H."/>
            <person name="Montfort J."/>
            <person name="Robinson-Rechavi M."/>
            <person name="Bouchez O."/>
            <person name="Lampietro C."/>
            <person name="Lopez Roques C."/>
            <person name="Donnadieu C."/>
            <person name="Postlethwait J."/>
            <person name="Bobe J."/>
            <person name="Dillon D."/>
            <person name="Chandos A."/>
            <person name="von Hippel F."/>
            <person name="Guiguen Y."/>
        </authorList>
    </citation>
    <scope>NUCLEOTIDE SEQUENCE</scope>
    <source>
        <strain evidence="1">YG-Jan2019</strain>
    </source>
</reference>
<name>A0ACC2GLP3_DALPE</name>
<dbReference type="EMBL" id="CM055738">
    <property type="protein sequence ID" value="KAJ8004447.1"/>
    <property type="molecule type" value="Genomic_DNA"/>
</dbReference>
<accession>A0ACC2GLP3</accession>
<evidence type="ECO:0000313" key="2">
    <source>
        <dbReference type="Proteomes" id="UP001157502"/>
    </source>
</evidence>
<evidence type="ECO:0000313" key="1">
    <source>
        <dbReference type="EMBL" id="KAJ8004447.1"/>
    </source>
</evidence>
<dbReference type="Proteomes" id="UP001157502">
    <property type="component" value="Chromosome 11"/>
</dbReference>
<comment type="caution">
    <text evidence="1">The sequence shown here is derived from an EMBL/GenBank/DDBJ whole genome shotgun (WGS) entry which is preliminary data.</text>
</comment>
<organism evidence="1 2">
    <name type="scientific">Dallia pectoralis</name>
    <name type="common">Alaska blackfish</name>
    <dbReference type="NCBI Taxonomy" id="75939"/>
    <lineage>
        <taxon>Eukaryota</taxon>
        <taxon>Metazoa</taxon>
        <taxon>Chordata</taxon>
        <taxon>Craniata</taxon>
        <taxon>Vertebrata</taxon>
        <taxon>Euteleostomi</taxon>
        <taxon>Actinopterygii</taxon>
        <taxon>Neopterygii</taxon>
        <taxon>Teleostei</taxon>
        <taxon>Protacanthopterygii</taxon>
        <taxon>Esociformes</taxon>
        <taxon>Umbridae</taxon>
        <taxon>Dallia</taxon>
    </lineage>
</organism>
<proteinExistence type="predicted"/>
<keyword evidence="2" id="KW-1185">Reference proteome</keyword>
<protein>
    <submittedName>
        <fullName evidence="1">Uncharacterized protein</fullName>
    </submittedName>
</protein>